<reference evidence="1" key="1">
    <citation type="submission" date="2021-03" db="EMBL/GenBank/DDBJ databases">
        <title>Evolutionary priming and transition to the ectomycorrhizal habit in an iconic lineage of mushroom-forming fungi: is preadaptation a requirement?</title>
        <authorList>
            <consortium name="DOE Joint Genome Institute"/>
            <person name="Looney B.P."/>
            <person name="Miyauchi S."/>
            <person name="Morin E."/>
            <person name="Drula E."/>
            <person name="Courty P.E."/>
            <person name="Chicoki N."/>
            <person name="Fauchery L."/>
            <person name="Kohler A."/>
            <person name="Kuo A."/>
            <person name="LaButti K."/>
            <person name="Pangilinan J."/>
            <person name="Lipzen A."/>
            <person name="Riley R."/>
            <person name="Andreopoulos W."/>
            <person name="He G."/>
            <person name="Johnson J."/>
            <person name="Barry K.W."/>
            <person name="Grigoriev I.V."/>
            <person name="Nagy L."/>
            <person name="Hibbett D."/>
            <person name="Henrissat B."/>
            <person name="Matheny P.B."/>
            <person name="Labbe J."/>
            <person name="Martin A.F."/>
        </authorList>
    </citation>
    <scope>NUCLEOTIDE SEQUENCE</scope>
    <source>
        <strain evidence="1">BPL698</strain>
    </source>
</reference>
<name>A0ACC0TRZ2_9AGAM</name>
<evidence type="ECO:0000313" key="2">
    <source>
        <dbReference type="Proteomes" id="UP001207468"/>
    </source>
</evidence>
<proteinExistence type="predicted"/>
<sequence>MSQCHSLLVILSLHMLCKHPHSTCIWSSVPYISYKQPFPSPWRLKKLELVHALYLVPWPAYHKAHWLLQLLLLPSVFWMA</sequence>
<keyword evidence="2" id="KW-1185">Reference proteome</keyword>
<dbReference type="Proteomes" id="UP001207468">
    <property type="component" value="Unassembled WGS sequence"/>
</dbReference>
<gene>
    <name evidence="1" type="ORF">F5148DRAFT_1262452</name>
</gene>
<evidence type="ECO:0000313" key="1">
    <source>
        <dbReference type="EMBL" id="KAI9437806.1"/>
    </source>
</evidence>
<comment type="caution">
    <text evidence="1">The sequence shown here is derived from an EMBL/GenBank/DDBJ whole genome shotgun (WGS) entry which is preliminary data.</text>
</comment>
<accession>A0ACC0TRZ2</accession>
<dbReference type="EMBL" id="JAGFNK010000888">
    <property type="protein sequence ID" value="KAI9437806.1"/>
    <property type="molecule type" value="Genomic_DNA"/>
</dbReference>
<organism evidence="1 2">
    <name type="scientific">Russula earlei</name>
    <dbReference type="NCBI Taxonomy" id="71964"/>
    <lineage>
        <taxon>Eukaryota</taxon>
        <taxon>Fungi</taxon>
        <taxon>Dikarya</taxon>
        <taxon>Basidiomycota</taxon>
        <taxon>Agaricomycotina</taxon>
        <taxon>Agaricomycetes</taxon>
        <taxon>Russulales</taxon>
        <taxon>Russulaceae</taxon>
        <taxon>Russula</taxon>
    </lineage>
</organism>
<protein>
    <submittedName>
        <fullName evidence="1">Uncharacterized protein</fullName>
    </submittedName>
</protein>